<feature type="transmembrane region" description="Helical" evidence="1">
    <location>
        <begin position="89"/>
        <end position="111"/>
    </location>
</feature>
<feature type="transmembrane region" description="Helical" evidence="1">
    <location>
        <begin position="154"/>
        <end position="170"/>
    </location>
</feature>
<evidence type="ECO:0000256" key="1">
    <source>
        <dbReference type="SAM" id="Phobius"/>
    </source>
</evidence>
<feature type="transmembrane region" description="Helical" evidence="1">
    <location>
        <begin position="182"/>
        <end position="203"/>
    </location>
</feature>
<gene>
    <name evidence="3" type="ORF">TPA0910_01030</name>
</gene>
<evidence type="ECO:0000259" key="2">
    <source>
        <dbReference type="Pfam" id="PF04235"/>
    </source>
</evidence>
<feature type="transmembrane region" description="Helical" evidence="1">
    <location>
        <begin position="50"/>
        <end position="69"/>
    </location>
</feature>
<feature type="transmembrane region" description="Helical" evidence="1">
    <location>
        <begin position="236"/>
        <end position="257"/>
    </location>
</feature>
<dbReference type="InterPro" id="IPR007349">
    <property type="entry name" value="DUF418"/>
</dbReference>
<feature type="transmembrane region" description="Helical" evidence="1">
    <location>
        <begin position="131"/>
        <end position="148"/>
    </location>
</feature>
<dbReference type="EMBL" id="BNEK01000002">
    <property type="protein sequence ID" value="GHJ25670.1"/>
    <property type="molecule type" value="Genomic_DNA"/>
</dbReference>
<dbReference type="Proteomes" id="UP001054854">
    <property type="component" value="Unassembled WGS sequence"/>
</dbReference>
<name>A0ABQ3TQR8_STRHY</name>
<protein>
    <recommendedName>
        <fullName evidence="2">DUF418 domain-containing protein</fullName>
    </recommendedName>
</protein>
<feature type="transmembrane region" description="Helical" evidence="1">
    <location>
        <begin position="358"/>
        <end position="380"/>
    </location>
</feature>
<proteinExistence type="predicted"/>
<dbReference type="InterPro" id="IPR052529">
    <property type="entry name" value="Bact_Transport_Assoc"/>
</dbReference>
<evidence type="ECO:0000313" key="4">
    <source>
        <dbReference type="Proteomes" id="UP001054854"/>
    </source>
</evidence>
<dbReference type="PANTHER" id="PTHR30590:SF2">
    <property type="entry name" value="INNER MEMBRANE PROTEIN"/>
    <property type="match status" value="1"/>
</dbReference>
<feature type="transmembrane region" description="Helical" evidence="1">
    <location>
        <begin position="277"/>
        <end position="298"/>
    </location>
</feature>
<keyword evidence="1" id="KW-1133">Transmembrane helix</keyword>
<accession>A0ABQ3TQR8</accession>
<reference evidence="3" key="1">
    <citation type="submission" date="2024-05" db="EMBL/GenBank/DDBJ databases">
        <title>Whole genome shotgun sequence of Streptomyces hygroscopicus NBRC 113678.</title>
        <authorList>
            <person name="Komaki H."/>
            <person name="Tamura T."/>
        </authorList>
    </citation>
    <scope>NUCLEOTIDE SEQUENCE</scope>
    <source>
        <strain evidence="3">N11-34</strain>
    </source>
</reference>
<sequence>MARTCPRPLVAHWASSQDGEIQVSAITQTHPPGPARGPVHRTERALAPDLARGSMLLFIALANAAVFTFGNQPGAEASPHGWERPFNLAMFVFVHARAYPMFAIMFGYGLVQLTRRQDAQGAGPGAARSVLLRRNAWLIAFGLVHAALLNFGDFLGAYGIVGILFTLLLLRRGERVQRVALWLWAATAVYTAVLAGVAGYRAATGAPGSAPVPTGDVDSLSAPDYATSVADRLGEWPVHTLSVLPFIVIVWLGAWAARRGVLEDPAGHRRLLIRTAVIGLGIAFAGGVPIGLVSAGFVHVDGPTADAFLTLYEVSGQFGGPGYVALFGLLALRLSKARSGPRPKLLVRMVTALGQRSLSGYLCQSLAWVLLLSPFALALGERTGSPTLAACLSAVLVWLATLTGAHLLQRRGLPGPAEKLLRRLTYGPRPSGSGPVAR</sequence>
<organism evidence="3 4">
    <name type="scientific">Streptomyces hygroscopicus</name>
    <dbReference type="NCBI Taxonomy" id="1912"/>
    <lineage>
        <taxon>Bacteria</taxon>
        <taxon>Bacillati</taxon>
        <taxon>Actinomycetota</taxon>
        <taxon>Actinomycetes</taxon>
        <taxon>Kitasatosporales</taxon>
        <taxon>Streptomycetaceae</taxon>
        <taxon>Streptomyces</taxon>
        <taxon>Streptomyces violaceusniger group</taxon>
    </lineage>
</organism>
<feature type="transmembrane region" description="Helical" evidence="1">
    <location>
        <begin position="318"/>
        <end position="337"/>
    </location>
</feature>
<evidence type="ECO:0000313" key="3">
    <source>
        <dbReference type="EMBL" id="GHJ25670.1"/>
    </source>
</evidence>
<dbReference type="PANTHER" id="PTHR30590">
    <property type="entry name" value="INNER MEMBRANE PROTEIN"/>
    <property type="match status" value="1"/>
</dbReference>
<keyword evidence="1" id="KW-0812">Transmembrane</keyword>
<feature type="domain" description="DUF418" evidence="2">
    <location>
        <begin position="256"/>
        <end position="427"/>
    </location>
</feature>
<dbReference type="Pfam" id="PF04235">
    <property type="entry name" value="DUF418"/>
    <property type="match status" value="1"/>
</dbReference>
<keyword evidence="1" id="KW-0472">Membrane</keyword>
<feature type="transmembrane region" description="Helical" evidence="1">
    <location>
        <begin position="386"/>
        <end position="408"/>
    </location>
</feature>
<keyword evidence="4" id="KW-1185">Reference proteome</keyword>
<comment type="caution">
    <text evidence="3">The sequence shown here is derived from an EMBL/GenBank/DDBJ whole genome shotgun (WGS) entry which is preliminary data.</text>
</comment>